<gene>
    <name evidence="1" type="ORF">HORIV_41670</name>
</gene>
<protein>
    <submittedName>
        <fullName evidence="1">Uncharacterized protein</fullName>
    </submittedName>
</protein>
<organism evidence="1 2">
    <name type="scientific">Vreelandella olivaria</name>
    <dbReference type="NCBI Taxonomy" id="390919"/>
    <lineage>
        <taxon>Bacteria</taxon>
        <taxon>Pseudomonadati</taxon>
        <taxon>Pseudomonadota</taxon>
        <taxon>Gammaproteobacteria</taxon>
        <taxon>Oceanospirillales</taxon>
        <taxon>Halomonadaceae</taxon>
        <taxon>Vreelandella</taxon>
    </lineage>
</organism>
<name>A0ABM7GM63_9GAMM</name>
<sequence length="63" mass="6945">MARFTKPLLTLLHAPPRPPAMPMVGVSNAFFSTAHDVLSGTKDGTQAVADLEDELARLKRRNW</sequence>
<keyword evidence="2" id="KW-1185">Reference proteome</keyword>
<evidence type="ECO:0000313" key="2">
    <source>
        <dbReference type="Proteomes" id="UP000289555"/>
    </source>
</evidence>
<accession>A0ABM7GM63</accession>
<reference evidence="2" key="1">
    <citation type="journal article" date="2019" name="Microbiol. Resour. Announc.">
        <title>Complete Genome Sequence of Halomonas olivaria, a Moderately Halophilic Bacterium Isolated from Olive Processing Effluents, Obtained by Nanopore Sequencing.</title>
        <authorList>
            <person name="Nagata S."/>
            <person name="Ii K.M."/>
            <person name="Tsukimi T."/>
            <person name="Miura M.C."/>
            <person name="Galipon J."/>
            <person name="Arakawa K."/>
        </authorList>
    </citation>
    <scope>NUCLEOTIDE SEQUENCE [LARGE SCALE GENOMIC DNA]</scope>
    <source>
        <strain evidence="2">TYRC17</strain>
    </source>
</reference>
<evidence type="ECO:0000313" key="1">
    <source>
        <dbReference type="EMBL" id="BBI51746.1"/>
    </source>
</evidence>
<dbReference type="EMBL" id="AP019416">
    <property type="protein sequence ID" value="BBI51746.1"/>
    <property type="molecule type" value="Genomic_DNA"/>
</dbReference>
<dbReference type="Proteomes" id="UP000289555">
    <property type="component" value="Chromosome"/>
</dbReference>
<proteinExistence type="predicted"/>